<accession>A0A9P7RRA2</accession>
<evidence type="ECO:0000313" key="3">
    <source>
        <dbReference type="Proteomes" id="UP001049176"/>
    </source>
</evidence>
<organism evidence="2 3">
    <name type="scientific">Marasmius oreades</name>
    <name type="common">fairy-ring Marasmius</name>
    <dbReference type="NCBI Taxonomy" id="181124"/>
    <lineage>
        <taxon>Eukaryota</taxon>
        <taxon>Fungi</taxon>
        <taxon>Dikarya</taxon>
        <taxon>Basidiomycota</taxon>
        <taxon>Agaricomycotina</taxon>
        <taxon>Agaricomycetes</taxon>
        <taxon>Agaricomycetidae</taxon>
        <taxon>Agaricales</taxon>
        <taxon>Marasmiineae</taxon>
        <taxon>Marasmiaceae</taxon>
        <taxon>Marasmius</taxon>
    </lineage>
</organism>
<dbReference type="RefSeq" id="XP_043004731.1">
    <property type="nucleotide sequence ID" value="XM_043157364.1"/>
</dbReference>
<dbReference type="AlphaFoldDB" id="A0A9P7RRA2"/>
<evidence type="ECO:0000256" key="1">
    <source>
        <dbReference type="SAM" id="MobiDB-lite"/>
    </source>
</evidence>
<dbReference type="InterPro" id="IPR055334">
    <property type="entry name" value="PEX8-like"/>
</dbReference>
<feature type="region of interest" description="Disordered" evidence="1">
    <location>
        <begin position="688"/>
        <end position="708"/>
    </location>
</feature>
<dbReference type="PANTHER" id="PTHR39214:SF1">
    <property type="entry name" value="MICROBODY (PEROXISOME) BIOGENESIS PROTEIN PEROXIN 8 (EUROFUNG)"/>
    <property type="match status" value="1"/>
</dbReference>
<dbReference type="GeneID" id="66081349"/>
<name>A0A9P7RRA2_9AGAR</name>
<reference evidence="2" key="1">
    <citation type="journal article" date="2021" name="Genome Biol. Evol.">
        <title>The assembled and annotated genome of the fairy-ring fungus Marasmius oreades.</title>
        <authorList>
            <person name="Hiltunen M."/>
            <person name="Ament-Velasquez S.L."/>
            <person name="Johannesson H."/>
        </authorList>
    </citation>
    <scope>NUCLEOTIDE SEQUENCE</scope>
    <source>
        <strain evidence="2">03SP1</strain>
    </source>
</reference>
<keyword evidence="3" id="KW-1185">Reference proteome</keyword>
<gene>
    <name evidence="2" type="ORF">E1B28_012274</name>
</gene>
<feature type="compositionally biased region" description="Basic and acidic residues" evidence="1">
    <location>
        <begin position="690"/>
        <end position="708"/>
    </location>
</feature>
<dbReference type="PANTHER" id="PTHR39214">
    <property type="entry name" value="MICROBODY (PEROXISOME) BIOGENESIS PROTEIN PEROXIN 8 (EUROFUNG)"/>
    <property type="match status" value="1"/>
</dbReference>
<dbReference type="KEGG" id="more:E1B28_012274"/>
<dbReference type="Proteomes" id="UP001049176">
    <property type="component" value="Chromosome 8"/>
</dbReference>
<sequence length="793" mass="87323">MSNYARLLQHLHQRERILPLETIQAALSHHLANVQPLPTPLVATAITSNLFFATPFTLPPLQSLQVSLRHALHLKYALLDKPKALNPSIFSPSIRSQMNQWVSDLMKGLQGGHAVMRLTTGTGVLLGLEDLRNSRDLELGIRRTVEDEIVVAFAEIMDLYKHELNEDSQDQASIAGWEREFQGSETASEISTITLCLVLACHSLPFIPPKKLQTLPLARLSRILTLSVTSAFREGNFLEEESRNGSGSSALVFDVIAPLSKLTSLTLALLIDLRASEGIDVAASVEEKLCQVCARVESNIQNILEHSAARDSWQVLKTLLFSCVMITEALLSSSLYIPRSVYSSATTVNSNGIKLVTPATLALYTLRILGHLSHVVHQFGGVTSMGVPTEDGSAGGVFKEMRKTFYLALDILTATAAEETQTQSLLEEFVKDFCQAVKVHDSPSTSSSPIPVHLERNQLLSKTSYTFACIEQLVPVLSTVCLSGDVWSILEPHLHLPESDPDTLKSLRETYEAAHSVVLAVFDTNANSYDGNVNHRSELSTFAEHLVPFYVKCLIENSHEGQLSTVQLCMAFKALLRSAACSQTERDGYADQPVNYTLAWFCISAIVEAQKVLEAELASEYRALQSDGGSLSGKTSALLKEMRLHRLRMVMIAGLSAVPHTLLAEFLTELKRTVLNHAERAGPEVVLHTPDTRKGKGKGKEEEQREAPVEISTMLAMPKSSTDEKKEELLQALYLEATERVGDREKEFVISWWYDNLDLLGCELGSYKKGEVRSEPLAGRIAGNESATALARL</sequence>
<protein>
    <submittedName>
        <fullName evidence="2">Uncharacterized protein</fullName>
    </submittedName>
</protein>
<proteinExistence type="predicted"/>
<dbReference type="OrthoDB" id="2357318at2759"/>
<comment type="caution">
    <text evidence="2">The sequence shown here is derived from an EMBL/GenBank/DDBJ whole genome shotgun (WGS) entry which is preliminary data.</text>
</comment>
<evidence type="ECO:0000313" key="2">
    <source>
        <dbReference type="EMBL" id="KAG7088260.1"/>
    </source>
</evidence>
<dbReference type="EMBL" id="CM032188">
    <property type="protein sequence ID" value="KAG7088260.1"/>
    <property type="molecule type" value="Genomic_DNA"/>
</dbReference>